<evidence type="ECO:0000256" key="5">
    <source>
        <dbReference type="PIRSR" id="PIRSR000097-2"/>
    </source>
</evidence>
<evidence type="ECO:0000256" key="1">
    <source>
        <dbReference type="ARBA" id="ARBA00007905"/>
    </source>
</evidence>
<evidence type="ECO:0000256" key="2">
    <source>
        <dbReference type="ARBA" id="ARBA00022857"/>
    </source>
</evidence>
<sequence>MNIAPSRVLSDGVSIPTIGFGTYPLSGSEAESAVRGALGSGYRLIDTAASYGNEEAVGRALAASGVPRADVTLMTKVRGRDQGFERTLAAFAESTARLGVDYVDVYLIHWPLPRLDVYVDSWRAMIELRAQGRIRSIGVSNFTARHLDRLREETGVLPSVNQIELHPNFPQREQREADAARDIATLGWSPLGRGSGLTADPLVVELARTHGVTPAQVILRWHLQLAAIPIVKSATPARRRANLDIFGFALAEEEVAALTSLERGRIGGDPETYEEF</sequence>
<evidence type="ECO:0000313" key="9">
    <source>
        <dbReference type="Proteomes" id="UP000641932"/>
    </source>
</evidence>
<dbReference type="SUPFAM" id="SSF51430">
    <property type="entry name" value="NAD(P)-linked oxidoreductase"/>
    <property type="match status" value="1"/>
</dbReference>
<dbReference type="Pfam" id="PF00248">
    <property type="entry name" value="Aldo_ket_red"/>
    <property type="match status" value="1"/>
</dbReference>
<feature type="domain" description="NADP-dependent oxidoreductase" evidence="7">
    <location>
        <begin position="18"/>
        <end position="262"/>
    </location>
</feature>
<dbReference type="InterPro" id="IPR020471">
    <property type="entry name" value="AKR"/>
</dbReference>
<organism evidence="8 9">
    <name type="scientific">Wenjunlia tyrosinilytica</name>
    <dbReference type="NCBI Taxonomy" id="1544741"/>
    <lineage>
        <taxon>Bacteria</taxon>
        <taxon>Bacillati</taxon>
        <taxon>Actinomycetota</taxon>
        <taxon>Actinomycetes</taxon>
        <taxon>Kitasatosporales</taxon>
        <taxon>Streptomycetaceae</taxon>
        <taxon>Wenjunlia</taxon>
    </lineage>
</organism>
<keyword evidence="2" id="KW-0521">NADP</keyword>
<dbReference type="PRINTS" id="PR00069">
    <property type="entry name" value="ALDKETRDTASE"/>
</dbReference>
<feature type="active site" description="Proton donor" evidence="4">
    <location>
        <position position="51"/>
    </location>
</feature>
<dbReference type="Proteomes" id="UP000641932">
    <property type="component" value="Unassembled WGS sequence"/>
</dbReference>
<dbReference type="RefSeq" id="WP_189133568.1">
    <property type="nucleotide sequence ID" value="NZ_BMMS01000020.1"/>
</dbReference>
<reference evidence="8" key="2">
    <citation type="submission" date="2020-09" db="EMBL/GenBank/DDBJ databases">
        <authorList>
            <person name="Sun Q."/>
            <person name="Zhou Y."/>
        </authorList>
    </citation>
    <scope>NUCLEOTIDE SEQUENCE</scope>
    <source>
        <strain evidence="8">CGMCC 4.7201</strain>
    </source>
</reference>
<comment type="caution">
    <text evidence="8">The sequence shown here is derived from an EMBL/GenBank/DDBJ whole genome shotgun (WGS) entry which is preliminary data.</text>
</comment>
<feature type="binding site" evidence="5">
    <location>
        <position position="109"/>
    </location>
    <ligand>
        <name>substrate</name>
    </ligand>
</feature>
<evidence type="ECO:0000256" key="6">
    <source>
        <dbReference type="PIRSR" id="PIRSR000097-3"/>
    </source>
</evidence>
<dbReference type="InterPro" id="IPR036812">
    <property type="entry name" value="NAD(P)_OxRdtase_dom_sf"/>
</dbReference>
<evidence type="ECO:0000256" key="3">
    <source>
        <dbReference type="ARBA" id="ARBA00023002"/>
    </source>
</evidence>
<dbReference type="InterPro" id="IPR018170">
    <property type="entry name" value="Aldo/ket_reductase_CS"/>
</dbReference>
<dbReference type="PANTHER" id="PTHR43827:SF3">
    <property type="entry name" value="NADP-DEPENDENT OXIDOREDUCTASE DOMAIN-CONTAINING PROTEIN"/>
    <property type="match status" value="1"/>
</dbReference>
<feature type="site" description="Lowers pKa of active site Tyr" evidence="6">
    <location>
        <position position="76"/>
    </location>
</feature>
<keyword evidence="9" id="KW-1185">Reference proteome</keyword>
<dbReference type="CDD" id="cd19132">
    <property type="entry name" value="AKR_AKR5D1_E1"/>
    <property type="match status" value="1"/>
</dbReference>
<dbReference type="InterPro" id="IPR023210">
    <property type="entry name" value="NADP_OxRdtase_dom"/>
</dbReference>
<dbReference type="PROSITE" id="PS00063">
    <property type="entry name" value="ALDOKETO_REDUCTASE_3"/>
    <property type="match status" value="1"/>
</dbReference>
<dbReference type="Gene3D" id="3.20.20.100">
    <property type="entry name" value="NADP-dependent oxidoreductase domain"/>
    <property type="match status" value="1"/>
</dbReference>
<dbReference type="PROSITE" id="PS00798">
    <property type="entry name" value="ALDOKETO_REDUCTASE_1"/>
    <property type="match status" value="1"/>
</dbReference>
<dbReference type="PROSITE" id="PS00062">
    <property type="entry name" value="ALDOKETO_REDUCTASE_2"/>
    <property type="match status" value="1"/>
</dbReference>
<dbReference type="FunFam" id="3.20.20.100:FF:000002">
    <property type="entry name" value="2,5-diketo-D-gluconic acid reductase A"/>
    <property type="match status" value="1"/>
</dbReference>
<dbReference type="EMBL" id="BMMS01000020">
    <property type="protein sequence ID" value="GGO93107.1"/>
    <property type="molecule type" value="Genomic_DNA"/>
</dbReference>
<dbReference type="PIRSF" id="PIRSF000097">
    <property type="entry name" value="AKR"/>
    <property type="match status" value="1"/>
</dbReference>
<evidence type="ECO:0000256" key="4">
    <source>
        <dbReference type="PIRSR" id="PIRSR000097-1"/>
    </source>
</evidence>
<evidence type="ECO:0000313" key="8">
    <source>
        <dbReference type="EMBL" id="GGO93107.1"/>
    </source>
</evidence>
<protein>
    <submittedName>
        <fullName evidence="8">Oxidoreductase</fullName>
    </submittedName>
</protein>
<keyword evidence="3" id="KW-0560">Oxidoreductase</keyword>
<evidence type="ECO:0000259" key="7">
    <source>
        <dbReference type="Pfam" id="PF00248"/>
    </source>
</evidence>
<reference evidence="8" key="1">
    <citation type="journal article" date="2014" name="Int. J. Syst. Evol. Microbiol.">
        <title>Complete genome sequence of Corynebacterium casei LMG S-19264T (=DSM 44701T), isolated from a smear-ripened cheese.</title>
        <authorList>
            <consortium name="US DOE Joint Genome Institute (JGI-PGF)"/>
            <person name="Walter F."/>
            <person name="Albersmeier A."/>
            <person name="Kalinowski J."/>
            <person name="Ruckert C."/>
        </authorList>
    </citation>
    <scope>NUCLEOTIDE SEQUENCE</scope>
    <source>
        <strain evidence="8">CGMCC 4.7201</strain>
    </source>
</reference>
<gene>
    <name evidence="8" type="ORF">GCM10012280_44850</name>
</gene>
<proteinExistence type="inferred from homology"/>
<comment type="similarity">
    <text evidence="1">Belongs to the aldo/keto reductase family.</text>
</comment>
<accession>A0A918DYR9</accession>
<name>A0A918DYR9_9ACTN</name>
<dbReference type="AlphaFoldDB" id="A0A918DYR9"/>
<dbReference type="GO" id="GO:0016616">
    <property type="term" value="F:oxidoreductase activity, acting on the CH-OH group of donors, NAD or NADP as acceptor"/>
    <property type="evidence" value="ECO:0007669"/>
    <property type="project" value="UniProtKB-ARBA"/>
</dbReference>
<dbReference type="PANTHER" id="PTHR43827">
    <property type="entry name" value="2,5-DIKETO-D-GLUCONIC ACID REDUCTASE"/>
    <property type="match status" value="1"/>
</dbReference>